<dbReference type="InterPro" id="IPR003010">
    <property type="entry name" value="C-N_Hydrolase"/>
</dbReference>
<feature type="transmembrane region" description="Helical" evidence="9">
    <location>
        <begin position="451"/>
        <end position="469"/>
    </location>
</feature>
<dbReference type="RefSeq" id="WP_367854692.1">
    <property type="nucleotide sequence ID" value="NZ_JBFOHK010000003.1"/>
</dbReference>
<keyword evidence="11" id="KW-0378">Hydrolase</keyword>
<dbReference type="Pfam" id="PF20154">
    <property type="entry name" value="LNT_N"/>
    <property type="match status" value="1"/>
</dbReference>
<feature type="transmembrane region" description="Helical" evidence="9">
    <location>
        <begin position="150"/>
        <end position="178"/>
    </location>
</feature>
<feature type="transmembrane region" description="Helical" evidence="9">
    <location>
        <begin position="32"/>
        <end position="48"/>
    </location>
</feature>
<dbReference type="Proteomes" id="UP001556220">
    <property type="component" value="Unassembled WGS sequence"/>
</dbReference>
<dbReference type="PANTHER" id="PTHR38686">
    <property type="entry name" value="APOLIPOPROTEIN N-ACYLTRANSFERASE"/>
    <property type="match status" value="1"/>
</dbReference>
<evidence type="ECO:0000256" key="4">
    <source>
        <dbReference type="ARBA" id="ARBA00022679"/>
    </source>
</evidence>
<feature type="transmembrane region" description="Helical" evidence="9">
    <location>
        <begin position="190"/>
        <end position="209"/>
    </location>
</feature>
<dbReference type="EMBL" id="JBFOHK010000003">
    <property type="protein sequence ID" value="MEW9572625.1"/>
    <property type="molecule type" value="Genomic_DNA"/>
</dbReference>
<dbReference type="SUPFAM" id="SSF56317">
    <property type="entry name" value="Carbon-nitrogen hydrolase"/>
    <property type="match status" value="1"/>
</dbReference>
<dbReference type="PANTHER" id="PTHR38686:SF1">
    <property type="entry name" value="APOLIPOPROTEIN N-ACYLTRANSFERASE"/>
    <property type="match status" value="1"/>
</dbReference>
<gene>
    <name evidence="11" type="ORF">ABQJ54_12775</name>
</gene>
<protein>
    <submittedName>
        <fullName evidence="11">Nitrilase-related carbon-nitrogen hydrolase</fullName>
    </submittedName>
</protein>
<feature type="transmembrane region" description="Helical" evidence="9">
    <location>
        <begin position="55"/>
        <end position="75"/>
    </location>
</feature>
<dbReference type="InterPro" id="IPR036526">
    <property type="entry name" value="C-N_Hydrolase_sf"/>
</dbReference>
<keyword evidence="8" id="KW-0012">Acyltransferase</keyword>
<organism evidence="11 12">
    <name type="scientific">Rhodanobacter lycopersici</name>
    <dbReference type="NCBI Taxonomy" id="3162487"/>
    <lineage>
        <taxon>Bacteria</taxon>
        <taxon>Pseudomonadati</taxon>
        <taxon>Pseudomonadota</taxon>
        <taxon>Gammaproteobacteria</taxon>
        <taxon>Lysobacterales</taxon>
        <taxon>Rhodanobacteraceae</taxon>
        <taxon>Rhodanobacter</taxon>
    </lineage>
</organism>
<evidence type="ECO:0000256" key="7">
    <source>
        <dbReference type="ARBA" id="ARBA00023136"/>
    </source>
</evidence>
<evidence type="ECO:0000256" key="9">
    <source>
        <dbReference type="SAM" id="Phobius"/>
    </source>
</evidence>
<evidence type="ECO:0000256" key="6">
    <source>
        <dbReference type="ARBA" id="ARBA00022989"/>
    </source>
</evidence>
<feature type="domain" description="CN hydrolase" evidence="10">
    <location>
        <begin position="219"/>
        <end position="438"/>
    </location>
</feature>
<dbReference type="Pfam" id="PF00795">
    <property type="entry name" value="CN_hydrolase"/>
    <property type="match status" value="1"/>
</dbReference>
<feature type="transmembrane region" description="Helical" evidence="9">
    <location>
        <begin position="87"/>
        <end position="104"/>
    </location>
</feature>
<keyword evidence="6 9" id="KW-1133">Transmembrane helix</keyword>
<keyword evidence="4" id="KW-0808">Transferase</keyword>
<name>A0ABV3QFQ0_9GAMM</name>
<keyword evidence="5 9" id="KW-0812">Transmembrane</keyword>
<proteinExistence type="inferred from homology"/>
<evidence type="ECO:0000256" key="5">
    <source>
        <dbReference type="ARBA" id="ARBA00022692"/>
    </source>
</evidence>
<comment type="subcellular location">
    <subcellularLocation>
        <location evidence="1">Cell membrane</location>
        <topology evidence="1">Multi-pass membrane protein</topology>
    </subcellularLocation>
</comment>
<keyword evidence="7 9" id="KW-0472">Membrane</keyword>
<evidence type="ECO:0000256" key="2">
    <source>
        <dbReference type="ARBA" id="ARBA00010065"/>
    </source>
</evidence>
<dbReference type="PROSITE" id="PS50263">
    <property type="entry name" value="CN_HYDROLASE"/>
    <property type="match status" value="1"/>
</dbReference>
<dbReference type="InterPro" id="IPR004563">
    <property type="entry name" value="Apolipo_AcylTrfase"/>
</dbReference>
<dbReference type="InterPro" id="IPR045378">
    <property type="entry name" value="LNT_N"/>
</dbReference>
<keyword evidence="12" id="KW-1185">Reference proteome</keyword>
<accession>A0ABV3QFQ0</accession>
<evidence type="ECO:0000256" key="8">
    <source>
        <dbReference type="ARBA" id="ARBA00023315"/>
    </source>
</evidence>
<evidence type="ECO:0000259" key="10">
    <source>
        <dbReference type="PROSITE" id="PS50263"/>
    </source>
</evidence>
<evidence type="ECO:0000313" key="11">
    <source>
        <dbReference type="EMBL" id="MEW9572625.1"/>
    </source>
</evidence>
<evidence type="ECO:0000313" key="12">
    <source>
        <dbReference type="Proteomes" id="UP001556220"/>
    </source>
</evidence>
<evidence type="ECO:0000256" key="3">
    <source>
        <dbReference type="ARBA" id="ARBA00022475"/>
    </source>
</evidence>
<dbReference type="GO" id="GO:0016787">
    <property type="term" value="F:hydrolase activity"/>
    <property type="evidence" value="ECO:0007669"/>
    <property type="project" value="UniProtKB-KW"/>
</dbReference>
<reference evidence="11 12" key="1">
    <citation type="submission" date="2024-06" db="EMBL/GenBank/DDBJ databases">
        <authorList>
            <person name="Woo H."/>
        </authorList>
    </citation>
    <scope>NUCLEOTIDE SEQUENCE [LARGE SCALE GENOMIC DNA]</scope>
    <source>
        <strain evidence="11 12">Si-c</strain>
    </source>
</reference>
<keyword evidence="3" id="KW-1003">Cell membrane</keyword>
<feature type="transmembrane region" description="Helical" evidence="9">
    <location>
        <begin position="9"/>
        <end position="26"/>
    </location>
</feature>
<sequence>MASRLDRHALPAWLAATALSALVWWFGSGLHPRWWLTWLAPLPVLWLAPRVPARWAALAAFVAYAVGGMNLWDYLHGVIGLPLQFDIYSIAAPALVFALCALLYRRLLRSGHVVSAALAVPALWVAIEYLNNLGSPHGTWGSIAYSQMDALPVIQIAAVTGIWGIGFLVLLLPAALAARLTPTAPRRGRTMAVGITVLLVAAACGYGIWRLAAAATGSLRIGLVSLEKPIRPVLDSTAGQALETRYAEAIGQLAAAGAKAVVIPETSFATNADTVPAFAALAQQDGLILDIGIDGRNDPHAERNMVMAFQPSASAPVTYFKHHLIPGFEHQYTPGERYTMLDGSPRTGLAICKDMDFHDTGQGYAMLGAQLLLVPAWDFGVDGWLHSRMAIMRGVESGFAIARAARSGRLTLSDDRGRVLAEASSERHDTTLVGNLPLRETRTLYSRWGDWFAWLDLVLLVALLFAACLPMRRRA</sequence>
<feature type="transmembrane region" description="Helical" evidence="9">
    <location>
        <begin position="111"/>
        <end position="130"/>
    </location>
</feature>
<comment type="similarity">
    <text evidence="2">Belongs to the CN hydrolase family. Apolipoprotein N-acyltransferase subfamily.</text>
</comment>
<comment type="caution">
    <text evidence="11">The sequence shown here is derived from an EMBL/GenBank/DDBJ whole genome shotgun (WGS) entry which is preliminary data.</text>
</comment>
<dbReference type="Gene3D" id="3.60.110.10">
    <property type="entry name" value="Carbon-nitrogen hydrolase"/>
    <property type="match status" value="1"/>
</dbReference>
<evidence type="ECO:0000256" key="1">
    <source>
        <dbReference type="ARBA" id="ARBA00004651"/>
    </source>
</evidence>